<evidence type="ECO:0000313" key="3">
    <source>
        <dbReference type="Proteomes" id="UP000636800"/>
    </source>
</evidence>
<keyword evidence="3" id="KW-1185">Reference proteome</keyword>
<name>A0A835RN42_VANPL</name>
<reference evidence="2 3" key="1">
    <citation type="journal article" date="2020" name="Nat. Food">
        <title>A phased Vanilla planifolia genome enables genetic improvement of flavour and production.</title>
        <authorList>
            <person name="Hasing T."/>
            <person name="Tang H."/>
            <person name="Brym M."/>
            <person name="Khazi F."/>
            <person name="Huang T."/>
            <person name="Chambers A.H."/>
        </authorList>
    </citation>
    <scope>NUCLEOTIDE SEQUENCE [LARGE SCALE GENOMIC DNA]</scope>
    <source>
        <tissue evidence="2">Leaf</tissue>
    </source>
</reference>
<comment type="caution">
    <text evidence="2">The sequence shown here is derived from an EMBL/GenBank/DDBJ whole genome shotgun (WGS) entry which is preliminary data.</text>
</comment>
<evidence type="ECO:0000259" key="1">
    <source>
        <dbReference type="Pfam" id="PF19422"/>
    </source>
</evidence>
<sequence length="212" mass="24047">MKQDLFEDQQQQLESNVEKLSLLLEKDFQDFSDEEVMENMKHVINLSSVIDRLCKQMYQCIENDLLYPLQRASHHIAPYKSKGPERASELTGCRVSTQSRNNMSNNVDLSAHHDSAVNASGDASVVPSRRRLVPLQVRTTAAQGSVARAMQSRAHPFLISTCLQRWLTSIFYPMYTYTGPFVIVESVSVNGLFDLCSFNWLEANSKAVKKLE</sequence>
<gene>
    <name evidence="2" type="ORF">HPP92_007808</name>
</gene>
<dbReference type="Pfam" id="PF19422">
    <property type="entry name" value="Ariadne"/>
    <property type="match status" value="1"/>
</dbReference>
<organism evidence="2 3">
    <name type="scientific">Vanilla planifolia</name>
    <name type="common">Vanilla</name>
    <dbReference type="NCBI Taxonomy" id="51239"/>
    <lineage>
        <taxon>Eukaryota</taxon>
        <taxon>Viridiplantae</taxon>
        <taxon>Streptophyta</taxon>
        <taxon>Embryophyta</taxon>
        <taxon>Tracheophyta</taxon>
        <taxon>Spermatophyta</taxon>
        <taxon>Magnoliopsida</taxon>
        <taxon>Liliopsida</taxon>
        <taxon>Asparagales</taxon>
        <taxon>Orchidaceae</taxon>
        <taxon>Vanilloideae</taxon>
        <taxon>Vanilleae</taxon>
        <taxon>Vanilla</taxon>
    </lineage>
</organism>
<proteinExistence type="predicted"/>
<accession>A0A835RN42</accession>
<dbReference type="Proteomes" id="UP000636800">
    <property type="component" value="Chromosome 3"/>
</dbReference>
<dbReference type="InterPro" id="IPR045840">
    <property type="entry name" value="Ariadne"/>
</dbReference>
<dbReference type="EMBL" id="JADCNL010000003">
    <property type="protein sequence ID" value="KAG0488997.1"/>
    <property type="molecule type" value="Genomic_DNA"/>
</dbReference>
<protein>
    <recommendedName>
        <fullName evidence="1">Ariadne domain-containing protein</fullName>
    </recommendedName>
</protein>
<feature type="domain" description="Ariadne" evidence="1">
    <location>
        <begin position="1"/>
        <end position="116"/>
    </location>
</feature>
<dbReference type="OrthoDB" id="566409at2759"/>
<dbReference type="AlphaFoldDB" id="A0A835RN42"/>
<dbReference type="Gene3D" id="1.20.120.1750">
    <property type="match status" value="1"/>
</dbReference>
<evidence type="ECO:0000313" key="2">
    <source>
        <dbReference type="EMBL" id="KAG0488997.1"/>
    </source>
</evidence>